<protein>
    <submittedName>
        <fullName evidence="1">YnbE-like lipoprotein</fullName>
    </submittedName>
</protein>
<sequence length="82" mass="9131">MKCTQYVLLLLSKGVESRMRSKYRVFSPHFLALSLCALTACTPTIQLDTPKEGITINMNVVVDHNISVKMDEKSQAALESSK</sequence>
<keyword evidence="2" id="KW-1185">Reference proteome</keyword>
<dbReference type="InterPro" id="IPR025985">
    <property type="entry name" value="YnbE"/>
</dbReference>
<dbReference type="Proteomes" id="UP000245909">
    <property type="component" value="Unassembled WGS sequence"/>
</dbReference>
<name>A0A2U0SM28_9PAST</name>
<comment type="caution">
    <text evidence="1">The sequence shown here is derived from an EMBL/GenBank/DDBJ whole genome shotgun (WGS) entry which is preliminary data.</text>
</comment>
<dbReference type="AlphaFoldDB" id="A0A2U0SM28"/>
<keyword evidence="1" id="KW-0449">Lipoprotein</keyword>
<dbReference type="Pfam" id="PF13617">
    <property type="entry name" value="Lipoprotein_19"/>
    <property type="match status" value="1"/>
</dbReference>
<evidence type="ECO:0000313" key="2">
    <source>
        <dbReference type="Proteomes" id="UP000245909"/>
    </source>
</evidence>
<proteinExistence type="predicted"/>
<gene>
    <name evidence="1" type="ORF">C8D76_11433</name>
</gene>
<reference evidence="1 2" key="1">
    <citation type="submission" date="2018-05" db="EMBL/GenBank/DDBJ databases">
        <title>Genomic Encyclopedia of Type Strains, Phase IV (KMG-IV): sequencing the most valuable type-strain genomes for metagenomic binning, comparative biology and taxonomic classification.</title>
        <authorList>
            <person name="Goeker M."/>
        </authorList>
    </citation>
    <scope>NUCLEOTIDE SEQUENCE [LARGE SCALE GENOMIC DNA]</scope>
    <source>
        <strain evidence="1 2">DSM 22999</strain>
    </source>
</reference>
<evidence type="ECO:0000313" key="1">
    <source>
        <dbReference type="EMBL" id="PVX32391.1"/>
    </source>
</evidence>
<organism evidence="1 2">
    <name type="scientific">Alitibacter langaaensis DSM 22999</name>
    <dbReference type="NCBI Taxonomy" id="1122935"/>
    <lineage>
        <taxon>Bacteria</taxon>
        <taxon>Pseudomonadati</taxon>
        <taxon>Pseudomonadota</taxon>
        <taxon>Gammaproteobacteria</taxon>
        <taxon>Pasteurellales</taxon>
        <taxon>Pasteurellaceae</taxon>
        <taxon>Alitibacter</taxon>
    </lineage>
</organism>
<dbReference type="EMBL" id="QENU01000014">
    <property type="protein sequence ID" value="PVX32391.1"/>
    <property type="molecule type" value="Genomic_DNA"/>
</dbReference>
<accession>A0A2U0SM28</accession>